<dbReference type="PANTHER" id="PTHR30616">
    <property type="entry name" value="UNCHARACTERIZED PROTEIN YFIH"/>
    <property type="match status" value="1"/>
</dbReference>
<evidence type="ECO:0000256" key="7">
    <source>
        <dbReference type="ARBA" id="ARBA00022801"/>
    </source>
</evidence>
<evidence type="ECO:0000256" key="8">
    <source>
        <dbReference type="ARBA" id="ARBA00022833"/>
    </source>
</evidence>
<evidence type="ECO:0000256" key="1">
    <source>
        <dbReference type="ARBA" id="ARBA00000553"/>
    </source>
</evidence>
<dbReference type="PANTHER" id="PTHR30616:SF2">
    <property type="entry name" value="PURINE NUCLEOSIDE PHOSPHORYLASE LACC1"/>
    <property type="match status" value="1"/>
</dbReference>
<evidence type="ECO:0000256" key="2">
    <source>
        <dbReference type="ARBA" id="ARBA00001947"/>
    </source>
</evidence>
<dbReference type="EMBL" id="JRUN01000009">
    <property type="protein sequence ID" value="KHD86206.1"/>
    <property type="molecule type" value="Genomic_DNA"/>
</dbReference>
<evidence type="ECO:0000256" key="3">
    <source>
        <dbReference type="ARBA" id="ARBA00003215"/>
    </source>
</evidence>
<organism evidence="13 15">
    <name type="scientific">Heyndrickxia ginsengihumi</name>
    <dbReference type="NCBI Taxonomy" id="363870"/>
    <lineage>
        <taxon>Bacteria</taxon>
        <taxon>Bacillati</taxon>
        <taxon>Bacillota</taxon>
        <taxon>Bacilli</taxon>
        <taxon>Bacillales</taxon>
        <taxon>Bacillaceae</taxon>
        <taxon>Heyndrickxia</taxon>
    </lineage>
</organism>
<dbReference type="InterPro" id="IPR003730">
    <property type="entry name" value="Cu_polyphenol_OxRdtase"/>
</dbReference>
<dbReference type="OrthoDB" id="4279at2"/>
<dbReference type="GO" id="GO:0017061">
    <property type="term" value="F:S-methyl-5-thioadenosine phosphorylase activity"/>
    <property type="evidence" value="ECO:0007669"/>
    <property type="project" value="UniProtKB-EC"/>
</dbReference>
<comment type="caution">
    <text evidence="13">The sequence shown here is derived from an EMBL/GenBank/DDBJ whole genome shotgun (WGS) entry which is preliminary data.</text>
</comment>
<evidence type="ECO:0000256" key="11">
    <source>
        <dbReference type="ARBA" id="ARBA00049893"/>
    </source>
</evidence>
<dbReference type="RefSeq" id="WP_035353647.1">
    <property type="nucleotide sequence ID" value="NZ_JAAIWK010000002.1"/>
</dbReference>
<keyword evidence="8" id="KW-0862">Zinc</keyword>
<dbReference type="InterPro" id="IPR038371">
    <property type="entry name" value="Cu_polyphenol_OxRdtase_sf"/>
</dbReference>
<evidence type="ECO:0000256" key="6">
    <source>
        <dbReference type="ARBA" id="ARBA00022723"/>
    </source>
</evidence>
<evidence type="ECO:0000256" key="10">
    <source>
        <dbReference type="ARBA" id="ARBA00048968"/>
    </source>
</evidence>
<dbReference type="GO" id="GO:0016787">
    <property type="term" value="F:hydrolase activity"/>
    <property type="evidence" value="ECO:0007669"/>
    <property type="project" value="UniProtKB-KW"/>
</dbReference>
<comment type="similarity">
    <text evidence="4 12">Belongs to the purine nucleoside phosphorylase YfiH/LACC1 family.</text>
</comment>
<dbReference type="SUPFAM" id="SSF64438">
    <property type="entry name" value="CNF1/YfiH-like putative cysteine hydrolases"/>
    <property type="match status" value="1"/>
</dbReference>
<dbReference type="CDD" id="cd16833">
    <property type="entry name" value="YfiH"/>
    <property type="match status" value="1"/>
</dbReference>
<keyword evidence="6" id="KW-0479">Metal-binding</keyword>
<evidence type="ECO:0000313" key="14">
    <source>
        <dbReference type="EMBL" id="NEY18642.1"/>
    </source>
</evidence>
<dbReference type="GO" id="GO:0005507">
    <property type="term" value="F:copper ion binding"/>
    <property type="evidence" value="ECO:0007669"/>
    <property type="project" value="TreeGrafter"/>
</dbReference>
<proteinExistence type="inferred from homology"/>
<evidence type="ECO:0000256" key="9">
    <source>
        <dbReference type="ARBA" id="ARBA00047989"/>
    </source>
</evidence>
<dbReference type="EMBL" id="JAAIWK010000002">
    <property type="protein sequence ID" value="NEY18642.1"/>
    <property type="molecule type" value="Genomic_DNA"/>
</dbReference>
<reference evidence="14 16" key="3">
    <citation type="submission" date="2020-03" db="EMBL/GenBank/DDBJ databases">
        <title>Bacillus aquiflavi sp. nov., isolated from yellow water of strong flavor Chinese baijiu in Yibin region of China.</title>
        <authorList>
            <person name="Xie J."/>
        </authorList>
    </citation>
    <scope>NUCLEOTIDE SEQUENCE [LARGE SCALE GENOMIC DNA]</scope>
    <source>
        <strain evidence="14 16">Gsoil 114</strain>
    </source>
</reference>
<dbReference type="AlphaFoldDB" id="A0A0A6VF54"/>
<dbReference type="Pfam" id="PF02578">
    <property type="entry name" value="Cu-oxidase_4"/>
    <property type="match status" value="1"/>
</dbReference>
<comment type="cofactor">
    <cofactor evidence="2">
        <name>Zn(2+)</name>
        <dbReference type="ChEBI" id="CHEBI:29105"/>
    </cofactor>
</comment>
<protein>
    <recommendedName>
        <fullName evidence="12">Purine nucleoside phosphorylase</fullName>
    </recommendedName>
</protein>
<dbReference type="NCBIfam" id="TIGR00726">
    <property type="entry name" value="peptidoglycan editing factor PgeF"/>
    <property type="match status" value="1"/>
</dbReference>
<keyword evidence="5" id="KW-0808">Transferase</keyword>
<dbReference type="Proteomes" id="UP000030588">
    <property type="component" value="Unassembled WGS sequence"/>
</dbReference>
<evidence type="ECO:0000256" key="4">
    <source>
        <dbReference type="ARBA" id="ARBA00007353"/>
    </source>
</evidence>
<evidence type="ECO:0000256" key="12">
    <source>
        <dbReference type="RuleBase" id="RU361274"/>
    </source>
</evidence>
<dbReference type="InterPro" id="IPR011324">
    <property type="entry name" value="Cytotoxic_necrot_fac-like_cat"/>
</dbReference>
<sequence length="274" mass="31328">MFEPFKKVNDYCYFIDWKLDSQYQIVSGFTTKHGGVSQSFNGSLNLAFHVHDKLEHVQDNRKILAAQLDFPINTWVGAEQTHEDVIQKIVEQDKGKGALEYETSFAHTDGLYSDDQNILLTLAFADCVPLYFIAPRYNRVGIAHAGWKGTAKGIGYKMIDKWVKDGISTDEIYAVIGPSICKNCYTVDDRVIDAMKPWMQENLPYIEKTTGQYDLDLRELNKIILMKSGLRREHIQVTTLCTSCQEQEFFSHRRDMGKTGRMLGFIGMKGENTK</sequence>
<name>A0A0A6VF54_9BACI</name>
<comment type="catalytic activity">
    <reaction evidence="10">
        <text>adenosine + phosphate = alpha-D-ribose 1-phosphate + adenine</text>
        <dbReference type="Rhea" id="RHEA:27642"/>
        <dbReference type="ChEBI" id="CHEBI:16335"/>
        <dbReference type="ChEBI" id="CHEBI:16708"/>
        <dbReference type="ChEBI" id="CHEBI:43474"/>
        <dbReference type="ChEBI" id="CHEBI:57720"/>
        <dbReference type="EC" id="2.4.2.1"/>
    </reaction>
    <physiologicalReaction direction="left-to-right" evidence="10">
        <dbReference type="Rhea" id="RHEA:27643"/>
    </physiologicalReaction>
</comment>
<comment type="catalytic activity">
    <reaction evidence="11">
        <text>S-methyl-5'-thioadenosine + phosphate = 5-(methylsulfanyl)-alpha-D-ribose 1-phosphate + adenine</text>
        <dbReference type="Rhea" id="RHEA:11852"/>
        <dbReference type="ChEBI" id="CHEBI:16708"/>
        <dbReference type="ChEBI" id="CHEBI:17509"/>
        <dbReference type="ChEBI" id="CHEBI:43474"/>
        <dbReference type="ChEBI" id="CHEBI:58533"/>
        <dbReference type="EC" id="2.4.2.28"/>
    </reaction>
    <physiologicalReaction direction="left-to-right" evidence="11">
        <dbReference type="Rhea" id="RHEA:11853"/>
    </physiologicalReaction>
</comment>
<comment type="catalytic activity">
    <reaction evidence="9">
        <text>adenosine + H2O + H(+) = inosine + NH4(+)</text>
        <dbReference type="Rhea" id="RHEA:24408"/>
        <dbReference type="ChEBI" id="CHEBI:15377"/>
        <dbReference type="ChEBI" id="CHEBI:15378"/>
        <dbReference type="ChEBI" id="CHEBI:16335"/>
        <dbReference type="ChEBI" id="CHEBI:17596"/>
        <dbReference type="ChEBI" id="CHEBI:28938"/>
        <dbReference type="EC" id="3.5.4.4"/>
    </reaction>
    <physiologicalReaction direction="left-to-right" evidence="9">
        <dbReference type="Rhea" id="RHEA:24409"/>
    </physiologicalReaction>
</comment>
<gene>
    <name evidence="14" type="primary">pgeF</name>
    <name evidence="14" type="ORF">G4D61_01505</name>
    <name evidence="13" type="ORF">NG54_04835</name>
</gene>
<accession>A0A0A6VF54</accession>
<reference evidence="13 15" key="1">
    <citation type="submission" date="2014-10" db="EMBL/GenBank/DDBJ databases">
        <title>Draft genome of phytase producing Bacillus ginsengihumi strain M2.11.</title>
        <authorList>
            <person name="Toymentseva A."/>
            <person name="Boulygina E.A."/>
            <person name="Kazakov S.V."/>
            <person name="Kayumov I."/>
            <person name="Suleimanova A.D."/>
            <person name="Mardanova A.M."/>
            <person name="Maria S.N."/>
            <person name="Sergey M.Y."/>
            <person name="Sharipova M.R."/>
        </authorList>
    </citation>
    <scope>NUCLEOTIDE SEQUENCE [LARGE SCALE GENOMIC DNA]</scope>
    <source>
        <strain evidence="13 15">M2.11</strain>
    </source>
</reference>
<evidence type="ECO:0000313" key="16">
    <source>
        <dbReference type="Proteomes" id="UP000476934"/>
    </source>
</evidence>
<evidence type="ECO:0000313" key="15">
    <source>
        <dbReference type="Proteomes" id="UP000030588"/>
    </source>
</evidence>
<dbReference type="Proteomes" id="UP000476934">
    <property type="component" value="Unassembled WGS sequence"/>
</dbReference>
<comment type="function">
    <text evidence="3">Purine nucleoside enzyme that catalyzes the phosphorolysis of adenosine and inosine nucleosides, yielding D-ribose 1-phosphate and the respective free bases, adenine and hypoxanthine. Also catalyzes the phosphorolysis of S-methyl-5'-thioadenosine into adenine and S-methyl-5-thio-alpha-D-ribose 1-phosphate. Also has adenosine deaminase activity.</text>
</comment>
<comment type="catalytic activity">
    <reaction evidence="1">
        <text>inosine + phosphate = alpha-D-ribose 1-phosphate + hypoxanthine</text>
        <dbReference type="Rhea" id="RHEA:27646"/>
        <dbReference type="ChEBI" id="CHEBI:17368"/>
        <dbReference type="ChEBI" id="CHEBI:17596"/>
        <dbReference type="ChEBI" id="CHEBI:43474"/>
        <dbReference type="ChEBI" id="CHEBI:57720"/>
        <dbReference type="EC" id="2.4.2.1"/>
    </reaction>
    <physiologicalReaction direction="left-to-right" evidence="1">
        <dbReference type="Rhea" id="RHEA:27647"/>
    </physiologicalReaction>
</comment>
<evidence type="ECO:0000256" key="5">
    <source>
        <dbReference type="ARBA" id="ARBA00022679"/>
    </source>
</evidence>
<keyword evidence="16" id="KW-1185">Reference proteome</keyword>
<evidence type="ECO:0000313" key="13">
    <source>
        <dbReference type="EMBL" id="KHD86206.1"/>
    </source>
</evidence>
<reference evidence="14 16" key="2">
    <citation type="submission" date="2020-02" db="EMBL/GenBank/DDBJ databases">
        <authorList>
            <person name="Feng H."/>
        </authorList>
    </citation>
    <scope>NUCLEOTIDE SEQUENCE [LARGE SCALE GENOMIC DNA]</scope>
    <source>
        <strain evidence="14 16">Gsoil 114</strain>
    </source>
</reference>
<dbReference type="Gene3D" id="3.60.140.10">
    <property type="entry name" value="CNF1/YfiH-like putative cysteine hydrolases"/>
    <property type="match status" value="1"/>
</dbReference>
<keyword evidence="7" id="KW-0378">Hydrolase</keyword>